<dbReference type="AlphaFoldDB" id="G7KV81"/>
<dbReference type="EMBL" id="CM001223">
    <property type="protein sequence ID" value="AES80612.2"/>
    <property type="molecule type" value="Genomic_DNA"/>
</dbReference>
<proteinExistence type="predicted"/>
<sequence>MYLLAFYIDCTTDGVLNCGRSDLGMHSLIDVVDGLFTQLRILGLCLSIDE</sequence>
<reference evidence="1 3" key="2">
    <citation type="journal article" date="2014" name="BMC Genomics">
        <title>An improved genome release (version Mt4.0) for the model legume Medicago truncatula.</title>
        <authorList>
            <person name="Tang H."/>
            <person name="Krishnakumar V."/>
            <person name="Bidwell S."/>
            <person name="Rosen B."/>
            <person name="Chan A."/>
            <person name="Zhou S."/>
            <person name="Gentzbittel L."/>
            <person name="Childs K.L."/>
            <person name="Yandell M."/>
            <person name="Gundlach H."/>
            <person name="Mayer K.F."/>
            <person name="Schwartz D.C."/>
            <person name="Town C.D."/>
        </authorList>
    </citation>
    <scope>GENOME REANNOTATION</scope>
    <source>
        <strain evidence="2 3">cv. Jemalong A17</strain>
    </source>
</reference>
<evidence type="ECO:0000313" key="1">
    <source>
        <dbReference type="EMBL" id="AES80612.2"/>
    </source>
</evidence>
<evidence type="ECO:0000313" key="3">
    <source>
        <dbReference type="Proteomes" id="UP000002051"/>
    </source>
</evidence>
<dbReference type="Proteomes" id="UP000002051">
    <property type="component" value="Unassembled WGS sequence"/>
</dbReference>
<protein>
    <submittedName>
        <fullName evidence="1 2">Uncharacterized protein</fullName>
    </submittedName>
</protein>
<organism evidence="1 3">
    <name type="scientific">Medicago truncatula</name>
    <name type="common">Barrel medic</name>
    <name type="synonym">Medicago tribuloides</name>
    <dbReference type="NCBI Taxonomy" id="3880"/>
    <lineage>
        <taxon>Eukaryota</taxon>
        <taxon>Viridiplantae</taxon>
        <taxon>Streptophyta</taxon>
        <taxon>Embryophyta</taxon>
        <taxon>Tracheophyta</taxon>
        <taxon>Spermatophyta</taxon>
        <taxon>Magnoliopsida</taxon>
        <taxon>eudicotyledons</taxon>
        <taxon>Gunneridae</taxon>
        <taxon>Pentapetalae</taxon>
        <taxon>rosids</taxon>
        <taxon>fabids</taxon>
        <taxon>Fabales</taxon>
        <taxon>Fabaceae</taxon>
        <taxon>Papilionoideae</taxon>
        <taxon>50 kb inversion clade</taxon>
        <taxon>NPAAA clade</taxon>
        <taxon>Hologalegina</taxon>
        <taxon>IRL clade</taxon>
        <taxon>Trifolieae</taxon>
        <taxon>Medicago</taxon>
    </lineage>
</organism>
<dbReference type="PaxDb" id="3880-AES80612"/>
<dbReference type="HOGENOM" id="CLU_3127393_0_0_1"/>
<keyword evidence="3" id="KW-1185">Reference proteome</keyword>
<name>G7KV81_MEDTR</name>
<reference evidence="2" key="3">
    <citation type="submission" date="2015-04" db="UniProtKB">
        <authorList>
            <consortium name="EnsemblPlants"/>
        </authorList>
    </citation>
    <scope>IDENTIFICATION</scope>
    <source>
        <strain evidence="2">cv. Jemalong A17</strain>
    </source>
</reference>
<accession>G7KV81</accession>
<reference evidence="1 3" key="1">
    <citation type="journal article" date="2011" name="Nature">
        <title>The Medicago genome provides insight into the evolution of rhizobial symbioses.</title>
        <authorList>
            <person name="Young N.D."/>
            <person name="Debelle F."/>
            <person name="Oldroyd G.E."/>
            <person name="Geurts R."/>
            <person name="Cannon S.B."/>
            <person name="Udvardi M.K."/>
            <person name="Benedito V.A."/>
            <person name="Mayer K.F."/>
            <person name="Gouzy J."/>
            <person name="Schoof H."/>
            <person name="Van de Peer Y."/>
            <person name="Proost S."/>
            <person name="Cook D.R."/>
            <person name="Meyers B.C."/>
            <person name="Spannagl M."/>
            <person name="Cheung F."/>
            <person name="De Mita S."/>
            <person name="Krishnakumar V."/>
            <person name="Gundlach H."/>
            <person name="Zhou S."/>
            <person name="Mudge J."/>
            <person name="Bharti A.K."/>
            <person name="Murray J.D."/>
            <person name="Naoumkina M.A."/>
            <person name="Rosen B."/>
            <person name="Silverstein K.A."/>
            <person name="Tang H."/>
            <person name="Rombauts S."/>
            <person name="Zhao P.X."/>
            <person name="Zhou P."/>
            <person name="Barbe V."/>
            <person name="Bardou P."/>
            <person name="Bechner M."/>
            <person name="Bellec A."/>
            <person name="Berger A."/>
            <person name="Berges H."/>
            <person name="Bidwell S."/>
            <person name="Bisseling T."/>
            <person name="Choisne N."/>
            <person name="Couloux A."/>
            <person name="Denny R."/>
            <person name="Deshpande S."/>
            <person name="Dai X."/>
            <person name="Doyle J.J."/>
            <person name="Dudez A.M."/>
            <person name="Farmer A.D."/>
            <person name="Fouteau S."/>
            <person name="Franken C."/>
            <person name="Gibelin C."/>
            <person name="Gish J."/>
            <person name="Goldstein S."/>
            <person name="Gonzalez A.J."/>
            <person name="Green P.J."/>
            <person name="Hallab A."/>
            <person name="Hartog M."/>
            <person name="Hua A."/>
            <person name="Humphray S.J."/>
            <person name="Jeong D.H."/>
            <person name="Jing Y."/>
            <person name="Jocker A."/>
            <person name="Kenton S.M."/>
            <person name="Kim D.J."/>
            <person name="Klee K."/>
            <person name="Lai H."/>
            <person name="Lang C."/>
            <person name="Lin S."/>
            <person name="Macmil S.L."/>
            <person name="Magdelenat G."/>
            <person name="Matthews L."/>
            <person name="McCorrison J."/>
            <person name="Monaghan E.L."/>
            <person name="Mun J.H."/>
            <person name="Najar F.Z."/>
            <person name="Nicholson C."/>
            <person name="Noirot C."/>
            <person name="O'Bleness M."/>
            <person name="Paule C.R."/>
            <person name="Poulain J."/>
            <person name="Prion F."/>
            <person name="Qin B."/>
            <person name="Qu C."/>
            <person name="Retzel E.F."/>
            <person name="Riddle C."/>
            <person name="Sallet E."/>
            <person name="Samain S."/>
            <person name="Samson N."/>
            <person name="Sanders I."/>
            <person name="Saurat O."/>
            <person name="Scarpelli C."/>
            <person name="Schiex T."/>
            <person name="Segurens B."/>
            <person name="Severin A.J."/>
            <person name="Sherrier D.J."/>
            <person name="Shi R."/>
            <person name="Sims S."/>
            <person name="Singer S.R."/>
            <person name="Sinharoy S."/>
            <person name="Sterck L."/>
            <person name="Viollet A."/>
            <person name="Wang B.B."/>
            <person name="Wang K."/>
            <person name="Wang M."/>
            <person name="Wang X."/>
            <person name="Warfsmann J."/>
            <person name="Weissenbach J."/>
            <person name="White D.D."/>
            <person name="White J.D."/>
            <person name="Wiley G.B."/>
            <person name="Wincker P."/>
            <person name="Xing Y."/>
            <person name="Yang L."/>
            <person name="Yao Z."/>
            <person name="Ying F."/>
            <person name="Zhai J."/>
            <person name="Zhou L."/>
            <person name="Zuber A."/>
            <person name="Denarie J."/>
            <person name="Dixon R.A."/>
            <person name="May G.D."/>
            <person name="Schwartz D.C."/>
            <person name="Rogers J."/>
            <person name="Quetier F."/>
            <person name="Town C.D."/>
            <person name="Roe B.A."/>
        </authorList>
    </citation>
    <scope>NUCLEOTIDE SEQUENCE [LARGE SCALE GENOMIC DNA]</scope>
    <source>
        <strain evidence="1">A17</strain>
        <strain evidence="2 3">cv. Jemalong A17</strain>
    </source>
</reference>
<gene>
    <name evidence="1" type="ordered locus">MTR_7g082720</name>
</gene>
<evidence type="ECO:0000313" key="2">
    <source>
        <dbReference type="EnsemblPlants" id="AES80612"/>
    </source>
</evidence>
<dbReference type="EnsemblPlants" id="AES80612">
    <property type="protein sequence ID" value="AES80612"/>
    <property type="gene ID" value="MTR_7g082720"/>
</dbReference>
<accession>A0A0C3WAG1</accession>